<dbReference type="AlphaFoldDB" id="A0A0A9EEF9"/>
<dbReference type="EMBL" id="GBRH01201635">
    <property type="protein sequence ID" value="JAD96260.1"/>
    <property type="molecule type" value="Transcribed_RNA"/>
</dbReference>
<reference evidence="1" key="1">
    <citation type="submission" date="2014-09" db="EMBL/GenBank/DDBJ databases">
        <authorList>
            <person name="Magalhaes I.L.F."/>
            <person name="Oliveira U."/>
            <person name="Santos F.R."/>
            <person name="Vidigal T.H.D.A."/>
            <person name="Brescovit A.D."/>
            <person name="Santos A.J."/>
        </authorList>
    </citation>
    <scope>NUCLEOTIDE SEQUENCE</scope>
    <source>
        <tissue evidence="1">Shoot tissue taken approximately 20 cm above the soil surface</tissue>
    </source>
</reference>
<protein>
    <submittedName>
        <fullName evidence="1">Uncharacterized protein</fullName>
    </submittedName>
</protein>
<proteinExistence type="predicted"/>
<sequence>MSKASYISAAAAFLLSTISSSGRSSTPALRRSSARVSFSCAAAAFFCSRRSMPARKPRPKSSRASCGDW</sequence>
<evidence type="ECO:0000313" key="1">
    <source>
        <dbReference type="EMBL" id="JAD96260.1"/>
    </source>
</evidence>
<accession>A0A0A9EEF9</accession>
<name>A0A0A9EEF9_ARUDO</name>
<reference evidence="1" key="2">
    <citation type="journal article" date="2015" name="Data Brief">
        <title>Shoot transcriptome of the giant reed, Arundo donax.</title>
        <authorList>
            <person name="Barrero R.A."/>
            <person name="Guerrero F.D."/>
            <person name="Moolhuijzen P."/>
            <person name="Goolsby J.A."/>
            <person name="Tidwell J."/>
            <person name="Bellgard S.E."/>
            <person name="Bellgard M.I."/>
        </authorList>
    </citation>
    <scope>NUCLEOTIDE SEQUENCE</scope>
    <source>
        <tissue evidence="1">Shoot tissue taken approximately 20 cm above the soil surface</tissue>
    </source>
</reference>
<organism evidence="1">
    <name type="scientific">Arundo donax</name>
    <name type="common">Giant reed</name>
    <name type="synonym">Donax arundinaceus</name>
    <dbReference type="NCBI Taxonomy" id="35708"/>
    <lineage>
        <taxon>Eukaryota</taxon>
        <taxon>Viridiplantae</taxon>
        <taxon>Streptophyta</taxon>
        <taxon>Embryophyta</taxon>
        <taxon>Tracheophyta</taxon>
        <taxon>Spermatophyta</taxon>
        <taxon>Magnoliopsida</taxon>
        <taxon>Liliopsida</taxon>
        <taxon>Poales</taxon>
        <taxon>Poaceae</taxon>
        <taxon>PACMAD clade</taxon>
        <taxon>Arundinoideae</taxon>
        <taxon>Arundineae</taxon>
        <taxon>Arundo</taxon>
    </lineage>
</organism>